<dbReference type="GO" id="GO:0051287">
    <property type="term" value="F:NAD binding"/>
    <property type="evidence" value="ECO:0007669"/>
    <property type="project" value="InterPro"/>
</dbReference>
<evidence type="ECO:0000256" key="4">
    <source>
        <dbReference type="RuleBase" id="RU003719"/>
    </source>
</evidence>
<protein>
    <submittedName>
        <fullName evidence="7">D-glycerate dehydrogenase</fullName>
    </submittedName>
</protein>
<dbReference type="OrthoDB" id="9793626at2"/>
<sequence length="323" mass="34159">MTRLKILVTRKWPEAVEQAIAARYDATFNPDDRPLSEDALRAAMREHDALCPTITDRLHADVLSAEGRRVRFIANYGAGLDHIDLDAARAAGIGVSNTPGVLTDATADLAMTLLLMTSRRTGEGERELRSSEWTGWRPTHMLGTSVTGKTLGLVGFGRIAKAVARRAHAGFGMDIVYHSRRGVDDPDAAALGARRLASLGDVLAASDVVSLHVPGGAETRNLIDAAALARMPAHAILINTARGDVVDEEALADALENGRIAGAGLDVFVGEPNVSARLRGAPNTVLLPHLGSATVETREAMGMRALANLDAFAAGETPADLRT</sequence>
<dbReference type="Pfam" id="PF00389">
    <property type="entry name" value="2-Hacid_dh"/>
    <property type="match status" value="1"/>
</dbReference>
<dbReference type="GO" id="GO:0016618">
    <property type="term" value="F:hydroxypyruvate reductase [NAD(P)H] activity"/>
    <property type="evidence" value="ECO:0007669"/>
    <property type="project" value="TreeGrafter"/>
</dbReference>
<evidence type="ECO:0000313" key="8">
    <source>
        <dbReference type="Proteomes" id="UP000309138"/>
    </source>
</evidence>
<dbReference type="EMBL" id="SWKR01000001">
    <property type="protein sequence ID" value="TKD52801.1"/>
    <property type="molecule type" value="Genomic_DNA"/>
</dbReference>
<dbReference type="InterPro" id="IPR036291">
    <property type="entry name" value="NAD(P)-bd_dom_sf"/>
</dbReference>
<dbReference type="InterPro" id="IPR006139">
    <property type="entry name" value="D-isomer_2_OHA_DH_cat_dom"/>
</dbReference>
<dbReference type="SUPFAM" id="SSF51735">
    <property type="entry name" value="NAD(P)-binding Rossmann-fold domains"/>
    <property type="match status" value="1"/>
</dbReference>
<feature type="domain" description="D-isomer specific 2-hydroxyacid dehydrogenase NAD-binding" evidence="6">
    <location>
        <begin position="111"/>
        <end position="291"/>
    </location>
</feature>
<dbReference type="PROSITE" id="PS00670">
    <property type="entry name" value="D_2_HYDROXYACID_DH_2"/>
    <property type="match status" value="1"/>
</dbReference>
<dbReference type="CDD" id="cd05301">
    <property type="entry name" value="GDH"/>
    <property type="match status" value="1"/>
</dbReference>
<name>A0A4U1L784_9SPHN</name>
<dbReference type="InterPro" id="IPR050223">
    <property type="entry name" value="D-isomer_2-hydroxyacid_DH"/>
</dbReference>
<proteinExistence type="inferred from homology"/>
<gene>
    <name evidence="7" type="ORF">FBR43_00070</name>
</gene>
<dbReference type="Proteomes" id="UP000309138">
    <property type="component" value="Unassembled WGS sequence"/>
</dbReference>
<feature type="domain" description="D-isomer specific 2-hydroxyacid dehydrogenase catalytic" evidence="5">
    <location>
        <begin position="7"/>
        <end position="319"/>
    </location>
</feature>
<keyword evidence="3" id="KW-0520">NAD</keyword>
<accession>A0A4U1L784</accession>
<dbReference type="InterPro" id="IPR006140">
    <property type="entry name" value="D-isomer_DH_NAD-bd"/>
</dbReference>
<dbReference type="PANTHER" id="PTHR10996">
    <property type="entry name" value="2-HYDROXYACID DEHYDROGENASE-RELATED"/>
    <property type="match status" value="1"/>
</dbReference>
<dbReference type="SUPFAM" id="SSF52283">
    <property type="entry name" value="Formate/glycerate dehydrogenase catalytic domain-like"/>
    <property type="match status" value="1"/>
</dbReference>
<evidence type="ECO:0000259" key="6">
    <source>
        <dbReference type="Pfam" id="PF02826"/>
    </source>
</evidence>
<evidence type="ECO:0000256" key="2">
    <source>
        <dbReference type="ARBA" id="ARBA00023002"/>
    </source>
</evidence>
<dbReference type="AlphaFoldDB" id="A0A4U1L784"/>
<dbReference type="Pfam" id="PF02826">
    <property type="entry name" value="2-Hacid_dh_C"/>
    <property type="match status" value="1"/>
</dbReference>
<dbReference type="InterPro" id="IPR029753">
    <property type="entry name" value="D-isomer_DH_CS"/>
</dbReference>
<dbReference type="Gene3D" id="3.40.50.720">
    <property type="entry name" value="NAD(P)-binding Rossmann-like Domain"/>
    <property type="match status" value="2"/>
</dbReference>
<keyword evidence="8" id="KW-1185">Reference proteome</keyword>
<dbReference type="GO" id="GO:0030267">
    <property type="term" value="F:glyoxylate reductase (NADPH) activity"/>
    <property type="evidence" value="ECO:0007669"/>
    <property type="project" value="TreeGrafter"/>
</dbReference>
<evidence type="ECO:0000256" key="3">
    <source>
        <dbReference type="ARBA" id="ARBA00023027"/>
    </source>
</evidence>
<evidence type="ECO:0000256" key="1">
    <source>
        <dbReference type="ARBA" id="ARBA00005854"/>
    </source>
</evidence>
<comment type="similarity">
    <text evidence="1 4">Belongs to the D-isomer specific 2-hydroxyacid dehydrogenase family.</text>
</comment>
<organism evidence="7 8">
    <name type="scientific">Sphingomonas baiyangensis</name>
    <dbReference type="NCBI Taxonomy" id="2572576"/>
    <lineage>
        <taxon>Bacteria</taxon>
        <taxon>Pseudomonadati</taxon>
        <taxon>Pseudomonadota</taxon>
        <taxon>Alphaproteobacteria</taxon>
        <taxon>Sphingomonadales</taxon>
        <taxon>Sphingomonadaceae</taxon>
        <taxon>Sphingomonas</taxon>
    </lineage>
</organism>
<comment type="caution">
    <text evidence="7">The sequence shown here is derived from an EMBL/GenBank/DDBJ whole genome shotgun (WGS) entry which is preliminary data.</text>
</comment>
<dbReference type="GO" id="GO:0005829">
    <property type="term" value="C:cytosol"/>
    <property type="evidence" value="ECO:0007669"/>
    <property type="project" value="TreeGrafter"/>
</dbReference>
<evidence type="ECO:0000259" key="5">
    <source>
        <dbReference type="Pfam" id="PF00389"/>
    </source>
</evidence>
<reference evidence="7 8" key="1">
    <citation type="submission" date="2019-04" db="EMBL/GenBank/DDBJ databases">
        <authorList>
            <person name="Yang Y."/>
            <person name="Wei D."/>
        </authorList>
    </citation>
    <scope>NUCLEOTIDE SEQUENCE [LARGE SCALE GENOMIC DNA]</scope>
    <source>
        <strain evidence="7 8">L-1-4w-11</strain>
    </source>
</reference>
<dbReference type="FunFam" id="3.40.50.720:FF:000203">
    <property type="entry name" value="D-3-phosphoglycerate dehydrogenase (SerA)"/>
    <property type="match status" value="1"/>
</dbReference>
<dbReference type="PANTHER" id="PTHR10996:SF283">
    <property type="entry name" value="GLYOXYLATE_HYDROXYPYRUVATE REDUCTASE B"/>
    <property type="match status" value="1"/>
</dbReference>
<evidence type="ECO:0000313" key="7">
    <source>
        <dbReference type="EMBL" id="TKD52801.1"/>
    </source>
</evidence>
<dbReference type="RefSeq" id="WP_136941222.1">
    <property type="nucleotide sequence ID" value="NZ_SWKR01000001.1"/>
</dbReference>
<keyword evidence="2 4" id="KW-0560">Oxidoreductase</keyword>